<keyword evidence="1" id="KW-0472">Membrane</keyword>
<organism evidence="4 5">
    <name type="scientific">Kutzneria buriramensis</name>
    <dbReference type="NCBI Taxonomy" id="1045776"/>
    <lineage>
        <taxon>Bacteria</taxon>
        <taxon>Bacillati</taxon>
        <taxon>Actinomycetota</taxon>
        <taxon>Actinomycetes</taxon>
        <taxon>Pseudonocardiales</taxon>
        <taxon>Pseudonocardiaceae</taxon>
        <taxon>Kutzneria</taxon>
    </lineage>
</organism>
<dbReference type="AlphaFoldDB" id="A0A3E0GY89"/>
<keyword evidence="1" id="KW-1133">Transmembrane helix</keyword>
<name>A0A3E0GY89_9PSEU</name>
<feature type="domain" description="YncI copper-binding" evidence="3">
    <location>
        <begin position="34"/>
        <end position="183"/>
    </location>
</feature>
<sequence length="238" mass="24512">MSLRSPSRALTRVGAVATVTLATALLTAGIAAAHVETDPGQATKGDESVVTFRVPNEEDSAGVVKLEVSFPLDHPVPEANTTPMPGWTAAVTMTTLPKAVHQNNSDVKNAVQTVTWTADPGTQIKPGEFLRFAVLAGPLPDNTDKLTFKALQTYSNGDVVRWIDPPAANGAPEPEHPAPTLTLVSDEADAGAAKPAPVATSSSDDTARWLGGAGLGVGILGLALGIVIAARGRRGTKD</sequence>
<protein>
    <submittedName>
        <fullName evidence="4">Uncharacterized protein YcnI</fullName>
    </submittedName>
</protein>
<evidence type="ECO:0000313" key="4">
    <source>
        <dbReference type="EMBL" id="REH34751.1"/>
    </source>
</evidence>
<dbReference type="OrthoDB" id="9810871at2"/>
<dbReference type="Gene3D" id="2.60.40.2230">
    <property type="entry name" value="Uncharacterised protein YcnI-like PF07987, DUF1775"/>
    <property type="match status" value="1"/>
</dbReference>
<accession>A0A3E0GY89</accession>
<dbReference type="InterPro" id="IPR012533">
    <property type="entry name" value="YcnI-copper_dom"/>
</dbReference>
<keyword evidence="5" id="KW-1185">Reference proteome</keyword>
<dbReference type="EMBL" id="QUNO01000019">
    <property type="protein sequence ID" value="REH34751.1"/>
    <property type="molecule type" value="Genomic_DNA"/>
</dbReference>
<dbReference type="InterPro" id="IPR038507">
    <property type="entry name" value="YcnI-like_sf"/>
</dbReference>
<reference evidence="4 5" key="1">
    <citation type="submission" date="2018-08" db="EMBL/GenBank/DDBJ databases">
        <title>Genomic Encyclopedia of Archaeal and Bacterial Type Strains, Phase II (KMG-II): from individual species to whole genera.</title>
        <authorList>
            <person name="Goeker M."/>
        </authorList>
    </citation>
    <scope>NUCLEOTIDE SEQUENCE [LARGE SCALE GENOMIC DNA]</scope>
    <source>
        <strain evidence="4 5">DSM 45791</strain>
    </source>
</reference>
<comment type="caution">
    <text evidence="4">The sequence shown here is derived from an EMBL/GenBank/DDBJ whole genome shotgun (WGS) entry which is preliminary data.</text>
</comment>
<dbReference type="RefSeq" id="WP_116180172.1">
    <property type="nucleotide sequence ID" value="NZ_CP144375.1"/>
</dbReference>
<evidence type="ECO:0000259" key="3">
    <source>
        <dbReference type="Pfam" id="PF07987"/>
    </source>
</evidence>
<dbReference type="Proteomes" id="UP000256269">
    <property type="component" value="Unassembled WGS sequence"/>
</dbReference>
<dbReference type="CDD" id="cd08545">
    <property type="entry name" value="YcnI_like"/>
    <property type="match status" value="1"/>
</dbReference>
<proteinExistence type="predicted"/>
<evidence type="ECO:0000256" key="1">
    <source>
        <dbReference type="SAM" id="Phobius"/>
    </source>
</evidence>
<keyword evidence="2" id="KW-0732">Signal</keyword>
<dbReference type="Pfam" id="PF07987">
    <property type="entry name" value="DUF1775"/>
    <property type="match status" value="1"/>
</dbReference>
<evidence type="ECO:0000313" key="5">
    <source>
        <dbReference type="Proteomes" id="UP000256269"/>
    </source>
</evidence>
<keyword evidence="1" id="KW-0812">Transmembrane</keyword>
<feature type="chain" id="PRO_5017554886" evidence="2">
    <location>
        <begin position="34"/>
        <end position="238"/>
    </location>
</feature>
<evidence type="ECO:0000256" key="2">
    <source>
        <dbReference type="SAM" id="SignalP"/>
    </source>
</evidence>
<feature type="transmembrane region" description="Helical" evidence="1">
    <location>
        <begin position="209"/>
        <end position="230"/>
    </location>
</feature>
<gene>
    <name evidence="4" type="ORF">BCF44_11927</name>
</gene>
<feature type="signal peptide" evidence="2">
    <location>
        <begin position="1"/>
        <end position="33"/>
    </location>
</feature>